<dbReference type="InterPro" id="IPR036721">
    <property type="entry name" value="RCK_C_sf"/>
</dbReference>
<evidence type="ECO:0000256" key="5">
    <source>
        <dbReference type="ARBA" id="ARBA00023027"/>
    </source>
</evidence>
<dbReference type="Proteomes" id="UP000316083">
    <property type="component" value="Unassembled WGS sequence"/>
</dbReference>
<dbReference type="Pfam" id="PF02254">
    <property type="entry name" value="TrkA_N"/>
    <property type="match status" value="2"/>
</dbReference>
<dbReference type="PROSITE" id="PS51202">
    <property type="entry name" value="RCK_C"/>
    <property type="match status" value="2"/>
</dbReference>
<proteinExistence type="predicted"/>
<dbReference type="PANTHER" id="PTHR43833:SF5">
    <property type="entry name" value="TRK SYSTEM POTASSIUM UPTAKE PROTEIN TRKA"/>
    <property type="match status" value="1"/>
</dbReference>
<protein>
    <recommendedName>
        <fullName evidence="1">Trk system potassium uptake protein TrkA</fullName>
    </recommendedName>
</protein>
<reference evidence="9 10" key="1">
    <citation type="submission" date="2019-06" db="EMBL/GenBank/DDBJ databases">
        <title>Genomic Encyclopedia of Type Strains, Phase IV (KMG-V): Genome sequencing to study the core and pangenomes of soil and plant-associated prokaryotes.</title>
        <authorList>
            <person name="Whitman W."/>
        </authorList>
    </citation>
    <scope>NUCLEOTIDE SEQUENCE [LARGE SCALE GENOMIC DNA]</scope>
    <source>
        <strain evidence="9 10">BR 11796</strain>
    </source>
</reference>
<dbReference type="InterPro" id="IPR006036">
    <property type="entry name" value="K_uptake_TrkA"/>
</dbReference>
<feature type="domain" description="RCK C-terminal" evidence="8">
    <location>
        <begin position="384"/>
        <end position="465"/>
    </location>
</feature>
<dbReference type="InterPro" id="IPR003148">
    <property type="entry name" value="RCK_N"/>
</dbReference>
<dbReference type="SUPFAM" id="SSF116726">
    <property type="entry name" value="TrkA C-terminal domain-like"/>
    <property type="match status" value="2"/>
</dbReference>
<keyword evidence="3" id="KW-0633">Potassium transport</keyword>
<dbReference type="GO" id="GO:0005886">
    <property type="term" value="C:plasma membrane"/>
    <property type="evidence" value="ECO:0007669"/>
    <property type="project" value="InterPro"/>
</dbReference>
<evidence type="ECO:0000313" key="10">
    <source>
        <dbReference type="Proteomes" id="UP000316083"/>
    </source>
</evidence>
<dbReference type="PRINTS" id="PR00335">
    <property type="entry name" value="KUPTAKETRKA"/>
</dbReference>
<evidence type="ECO:0000256" key="1">
    <source>
        <dbReference type="ARBA" id="ARBA00017378"/>
    </source>
</evidence>
<accession>A0A560BNV9</accession>
<evidence type="ECO:0000313" key="9">
    <source>
        <dbReference type="EMBL" id="TWA74303.1"/>
    </source>
</evidence>
<keyword evidence="4" id="KW-0630">Potassium</keyword>
<dbReference type="EMBL" id="VITF01000001">
    <property type="protein sequence ID" value="TWA74303.1"/>
    <property type="molecule type" value="Genomic_DNA"/>
</dbReference>
<dbReference type="NCBIfam" id="NF007031">
    <property type="entry name" value="PRK09496.1-2"/>
    <property type="match status" value="1"/>
</dbReference>
<dbReference type="PROSITE" id="PS51201">
    <property type="entry name" value="RCK_N"/>
    <property type="match status" value="2"/>
</dbReference>
<dbReference type="Gene3D" id="3.30.70.1450">
    <property type="entry name" value="Regulator of K+ conductance, C-terminal domain"/>
    <property type="match status" value="2"/>
</dbReference>
<dbReference type="NCBIfam" id="NF007030">
    <property type="entry name" value="PRK09496.1-1"/>
    <property type="match status" value="1"/>
</dbReference>
<evidence type="ECO:0000256" key="3">
    <source>
        <dbReference type="ARBA" id="ARBA00022538"/>
    </source>
</evidence>
<dbReference type="NCBIfam" id="NF007032">
    <property type="entry name" value="PRK09496.1-4"/>
    <property type="match status" value="1"/>
</dbReference>
<keyword evidence="6" id="KW-0406">Ion transport</keyword>
<evidence type="ECO:0000256" key="6">
    <source>
        <dbReference type="ARBA" id="ARBA00023065"/>
    </source>
</evidence>
<dbReference type="InterPro" id="IPR036291">
    <property type="entry name" value="NAD(P)-bd_dom_sf"/>
</dbReference>
<comment type="caution">
    <text evidence="9">The sequence shown here is derived from an EMBL/GenBank/DDBJ whole genome shotgun (WGS) entry which is preliminary data.</text>
</comment>
<feature type="domain" description="RCK N-terminal" evidence="7">
    <location>
        <begin position="245"/>
        <end position="364"/>
    </location>
</feature>
<feature type="domain" description="RCK C-terminal" evidence="8">
    <location>
        <begin position="156"/>
        <end position="240"/>
    </location>
</feature>
<evidence type="ECO:0000256" key="4">
    <source>
        <dbReference type="ARBA" id="ARBA00022958"/>
    </source>
</evidence>
<dbReference type="InterPro" id="IPR006037">
    <property type="entry name" value="RCK_C"/>
</dbReference>
<name>A0A560BNV9_AZOBR</name>
<keyword evidence="5" id="KW-0520">NAD</keyword>
<dbReference type="InterPro" id="IPR050721">
    <property type="entry name" value="Trk_Ktr_HKT_K-transport"/>
</dbReference>
<dbReference type="NCBIfam" id="NF007039">
    <property type="entry name" value="PRK09496.3-2"/>
    <property type="match status" value="1"/>
</dbReference>
<dbReference type="AlphaFoldDB" id="A0A560BNV9"/>
<keyword evidence="2" id="KW-0813">Transport</keyword>
<evidence type="ECO:0000256" key="2">
    <source>
        <dbReference type="ARBA" id="ARBA00022448"/>
    </source>
</evidence>
<dbReference type="PANTHER" id="PTHR43833">
    <property type="entry name" value="POTASSIUM CHANNEL PROTEIN 2-RELATED-RELATED"/>
    <property type="match status" value="1"/>
</dbReference>
<feature type="domain" description="RCK N-terminal" evidence="7">
    <location>
        <begin position="12"/>
        <end position="136"/>
    </location>
</feature>
<dbReference type="SUPFAM" id="SSF51735">
    <property type="entry name" value="NAD(P)-binding Rossmann-fold domains"/>
    <property type="match status" value="2"/>
</dbReference>
<organism evidence="9 10">
    <name type="scientific">Azospirillum brasilense</name>
    <dbReference type="NCBI Taxonomy" id="192"/>
    <lineage>
        <taxon>Bacteria</taxon>
        <taxon>Pseudomonadati</taxon>
        <taxon>Pseudomonadota</taxon>
        <taxon>Alphaproteobacteria</taxon>
        <taxon>Rhodospirillales</taxon>
        <taxon>Azospirillaceae</taxon>
        <taxon>Azospirillum</taxon>
    </lineage>
</organism>
<dbReference type="Pfam" id="PF02080">
    <property type="entry name" value="TrkA_C"/>
    <property type="match status" value="2"/>
</dbReference>
<dbReference type="GO" id="GO:0015079">
    <property type="term" value="F:potassium ion transmembrane transporter activity"/>
    <property type="evidence" value="ECO:0007669"/>
    <property type="project" value="InterPro"/>
</dbReference>
<evidence type="ECO:0000259" key="7">
    <source>
        <dbReference type="PROSITE" id="PS51201"/>
    </source>
</evidence>
<sequence length="470" mass="50877">MPGKRAGKGAKAVKVIVCGAGQVGSNIARYLASEGNNVTVIDHSPELIQRIGDTLDVQAMVGHASHPDVLEAAGAGETDMIIAVTQIDEINMVACEVAHALFKVPTKIARVRNQSYLKPIWADLFSRDHMPIDVIISPEIAVARAIARRLQVPGAFDMIPLADGKVRVVGVLCTETCPVLHTPLRQLTGLFPDLGLEVVAIIRNDRSFIPGGDDQMLPGDEVYFACDNRHLNRAMAAFGHEEVEARRIIILGGGNIGLCLAEELEAKYPQVTARIIEMNRSRAQFVAQRLSRTMVLHGDGLDPEILEEANVRATETVVAVTNDDEGNILSSLLAKRHGAKRAITLINKASYTSLVSPLGIDAVVSPRAITVSNILQHVRRGRIRAVHSLRDGFAEVIEAEALETSAVVNTPLREVKLPSGVIVGAIVRGDEVIIPRPATVIRPKDRVIILATAGQVKKVEKMFAVRLEFF</sequence>
<evidence type="ECO:0000259" key="8">
    <source>
        <dbReference type="PROSITE" id="PS51202"/>
    </source>
</evidence>
<dbReference type="Gene3D" id="3.40.50.720">
    <property type="entry name" value="NAD(P)-binding Rossmann-like Domain"/>
    <property type="match status" value="2"/>
</dbReference>
<gene>
    <name evidence="9" type="ORF">FBZ82_101318</name>
</gene>